<proteinExistence type="predicted"/>
<dbReference type="EMBL" id="SOBT01000008">
    <property type="protein sequence ID" value="TDU32231.1"/>
    <property type="molecule type" value="Genomic_DNA"/>
</dbReference>
<dbReference type="OrthoDB" id="7061942at2"/>
<dbReference type="PANTHER" id="PTHR41252:SF1">
    <property type="entry name" value="BLR2505 PROTEIN"/>
    <property type="match status" value="1"/>
</dbReference>
<organism evidence="2 3">
    <name type="scientific">Panacagrimonas perspica</name>
    <dbReference type="NCBI Taxonomy" id="381431"/>
    <lineage>
        <taxon>Bacteria</taxon>
        <taxon>Pseudomonadati</taxon>
        <taxon>Pseudomonadota</taxon>
        <taxon>Gammaproteobacteria</taxon>
        <taxon>Nevskiales</taxon>
        <taxon>Nevskiaceae</taxon>
        <taxon>Panacagrimonas</taxon>
    </lineage>
</organism>
<dbReference type="SUPFAM" id="SSF54427">
    <property type="entry name" value="NTF2-like"/>
    <property type="match status" value="1"/>
</dbReference>
<dbReference type="InterPro" id="IPR032710">
    <property type="entry name" value="NTF2-like_dom_sf"/>
</dbReference>
<evidence type="ECO:0000259" key="1">
    <source>
        <dbReference type="Pfam" id="PF12680"/>
    </source>
</evidence>
<dbReference type="Pfam" id="PF12680">
    <property type="entry name" value="SnoaL_2"/>
    <property type="match status" value="1"/>
</dbReference>
<name>A0A4R7PF43_9GAMM</name>
<dbReference type="RefSeq" id="WP_133880748.1">
    <property type="nucleotide sequence ID" value="NZ_MWIN01000050.1"/>
</dbReference>
<evidence type="ECO:0000313" key="3">
    <source>
        <dbReference type="Proteomes" id="UP000295341"/>
    </source>
</evidence>
<keyword evidence="3" id="KW-1185">Reference proteome</keyword>
<feature type="domain" description="SnoaL-like" evidence="1">
    <location>
        <begin position="10"/>
        <end position="117"/>
    </location>
</feature>
<sequence>MSIEANKKLVAEFFAHFKRKEVKEVLDTLTPDATWWIGGKPDLFPICGTKTKAEIGELLMSLVPTSKDGLAITPSGMVAEGDKVAVEAESLGVLANGRTYNNFYHFLITIRDGKISSVKEYLDTMHTADVLKG</sequence>
<reference evidence="2 3" key="1">
    <citation type="submission" date="2019-03" db="EMBL/GenBank/DDBJ databases">
        <title>Genomic Encyclopedia of Type Strains, Phase IV (KMG-IV): sequencing the most valuable type-strain genomes for metagenomic binning, comparative biology and taxonomic classification.</title>
        <authorList>
            <person name="Goeker M."/>
        </authorList>
    </citation>
    <scope>NUCLEOTIDE SEQUENCE [LARGE SCALE GENOMIC DNA]</scope>
    <source>
        <strain evidence="2 3">DSM 26377</strain>
    </source>
</reference>
<evidence type="ECO:0000313" key="2">
    <source>
        <dbReference type="EMBL" id="TDU32231.1"/>
    </source>
</evidence>
<gene>
    <name evidence="2" type="ORF">DFR24_1620</name>
</gene>
<protein>
    <recommendedName>
        <fullName evidence="1">SnoaL-like domain-containing protein</fullName>
    </recommendedName>
</protein>
<dbReference type="InterPro" id="IPR037401">
    <property type="entry name" value="SnoaL-like"/>
</dbReference>
<dbReference type="AlphaFoldDB" id="A0A4R7PF43"/>
<dbReference type="PANTHER" id="PTHR41252">
    <property type="entry name" value="BLR2505 PROTEIN"/>
    <property type="match status" value="1"/>
</dbReference>
<dbReference type="Gene3D" id="3.10.450.50">
    <property type="match status" value="1"/>
</dbReference>
<accession>A0A4R7PF43</accession>
<dbReference type="Proteomes" id="UP000295341">
    <property type="component" value="Unassembled WGS sequence"/>
</dbReference>
<comment type="caution">
    <text evidence="2">The sequence shown here is derived from an EMBL/GenBank/DDBJ whole genome shotgun (WGS) entry which is preliminary data.</text>
</comment>